<comment type="subunit">
    <text evidence="3">Heterohexamer, formed by a dimer of trimers. The hexameric TusBCD complex contains 2 copies each of TusB, TusC and TusD. The TusBCD complex interacts with TusE.</text>
</comment>
<dbReference type="HAMAP" id="MF_01564">
    <property type="entry name" value="Thiourid_synth_B"/>
    <property type="match status" value="1"/>
</dbReference>
<dbReference type="NCBIfam" id="NF010035">
    <property type="entry name" value="PRK13510.1"/>
    <property type="match status" value="1"/>
</dbReference>
<evidence type="ECO:0000313" key="4">
    <source>
        <dbReference type="EMBL" id="VEA70551.1"/>
    </source>
</evidence>
<protein>
    <recommendedName>
        <fullName evidence="3">Protein TusB</fullName>
    </recommendedName>
    <alternativeName>
        <fullName evidence="3">tRNA 2-thiouridine synthesizing protein B</fullName>
    </alternativeName>
</protein>
<dbReference type="NCBIfam" id="TIGR03011">
    <property type="entry name" value="sulf_tusB_dsrH"/>
    <property type="match status" value="1"/>
</dbReference>
<evidence type="ECO:0000313" key="6">
    <source>
        <dbReference type="Proteomes" id="UP000271603"/>
    </source>
</evidence>
<evidence type="ECO:0000256" key="2">
    <source>
        <dbReference type="ARBA" id="ARBA00022694"/>
    </source>
</evidence>
<evidence type="ECO:0000313" key="7">
    <source>
        <dbReference type="Proteomes" id="UP000307968"/>
    </source>
</evidence>
<dbReference type="RefSeq" id="WP_015962153.1">
    <property type="nucleotide sequence ID" value="NZ_CAMIPJ010000010.1"/>
</dbReference>
<comment type="similarity">
    <text evidence="3">Belongs to the DsrH/TusB family.</text>
</comment>
<evidence type="ECO:0000313" key="5">
    <source>
        <dbReference type="EMBL" id="VTP68065.1"/>
    </source>
</evidence>
<proteinExistence type="inferred from homology"/>
<sequence>MLFTLSRSPAQCDLPTLLRQASPGDALLLLQDGVLAALAGAHLDLLLAAPISLYALRNDLEARGLSGHISHKVTVIDYNHFVELTTVHRSQMAW</sequence>
<dbReference type="PANTHER" id="PTHR37526">
    <property type="entry name" value="PROTEIN TUSB"/>
    <property type="match status" value="1"/>
</dbReference>
<dbReference type="GO" id="GO:1990228">
    <property type="term" value="C:sulfurtransferase complex"/>
    <property type="evidence" value="ECO:0007669"/>
    <property type="project" value="TreeGrafter"/>
</dbReference>
<dbReference type="AlphaFoldDB" id="A0A447QKP7"/>
<dbReference type="GO" id="GO:0002143">
    <property type="term" value="P:tRNA wobble position uridine thiolation"/>
    <property type="evidence" value="ECO:0007669"/>
    <property type="project" value="InterPro"/>
</dbReference>
<dbReference type="PANTHER" id="PTHR37526:SF1">
    <property type="entry name" value="PROTEIN TUSB"/>
    <property type="match status" value="1"/>
</dbReference>
<keyword evidence="1 3" id="KW-0963">Cytoplasm</keyword>
<keyword evidence="2 3" id="KW-0819">tRNA processing</keyword>
<organism evidence="4 6">
    <name type="scientific">Serratia rubidaea</name>
    <name type="common">Serratia marinorubra</name>
    <dbReference type="NCBI Taxonomy" id="61652"/>
    <lineage>
        <taxon>Bacteria</taxon>
        <taxon>Pseudomonadati</taxon>
        <taxon>Pseudomonadota</taxon>
        <taxon>Gammaproteobacteria</taxon>
        <taxon>Enterobacterales</taxon>
        <taxon>Yersiniaceae</taxon>
        <taxon>Serratia</taxon>
    </lineage>
</organism>
<evidence type="ECO:0000256" key="1">
    <source>
        <dbReference type="ARBA" id="ARBA00022490"/>
    </source>
</evidence>
<dbReference type="SUPFAM" id="SSF75169">
    <property type="entry name" value="DsrEFH-like"/>
    <property type="match status" value="1"/>
</dbReference>
<evidence type="ECO:0000256" key="3">
    <source>
        <dbReference type="HAMAP-Rule" id="MF_01564"/>
    </source>
</evidence>
<gene>
    <name evidence="3 4" type="primary">tusB</name>
    <name evidence="5" type="ORF">NCTC12971_05434</name>
    <name evidence="4" type="ORF">NCTC9419_02058</name>
</gene>
<dbReference type="GeneID" id="61763155"/>
<dbReference type="Pfam" id="PF04077">
    <property type="entry name" value="DsrH"/>
    <property type="match status" value="1"/>
</dbReference>
<dbReference type="STRING" id="61652.AXX16_0862"/>
<accession>A0A447QKP7</accession>
<comment type="function">
    <text evidence="3">Part of a sulfur-relay system required for 2-thiolation of 5-methylaminomethyl-2-thiouridine (mnm(5)s(2)U) at tRNA wobble positions.</text>
</comment>
<dbReference type="InterPro" id="IPR007215">
    <property type="entry name" value="Sulphur_relay_TusB/DsrH"/>
</dbReference>
<dbReference type="Proteomes" id="UP000271603">
    <property type="component" value="Chromosome"/>
</dbReference>
<dbReference type="InterPro" id="IPR023526">
    <property type="entry name" value="Sulphur_relay_TusB"/>
</dbReference>
<dbReference type="KEGG" id="srz:AXX16_0862"/>
<reference evidence="4 6" key="1">
    <citation type="submission" date="2018-12" db="EMBL/GenBank/DDBJ databases">
        <authorList>
            <consortium name="Pathogen Informatics"/>
        </authorList>
    </citation>
    <scope>NUCLEOTIDE SEQUENCE [LARGE SCALE GENOMIC DNA]</scope>
    <source>
        <strain evidence="5 7">NCTC12971</strain>
        <strain evidence="4 6">NCTC9419</strain>
    </source>
</reference>
<comment type="subcellular location">
    <subcellularLocation>
        <location evidence="3">Cytoplasm</location>
    </subcellularLocation>
</comment>
<dbReference type="InterPro" id="IPR027396">
    <property type="entry name" value="DsrEFH-like"/>
</dbReference>
<dbReference type="Proteomes" id="UP000307968">
    <property type="component" value="Chromosome"/>
</dbReference>
<dbReference type="EMBL" id="LR590463">
    <property type="protein sequence ID" value="VTP68065.1"/>
    <property type="molecule type" value="Genomic_DNA"/>
</dbReference>
<dbReference type="Gene3D" id="3.40.1260.10">
    <property type="entry name" value="DsrEFH-like"/>
    <property type="match status" value="1"/>
</dbReference>
<name>A0A447QKP7_SERRU</name>
<dbReference type="EMBL" id="LR134155">
    <property type="protein sequence ID" value="VEA70551.1"/>
    <property type="molecule type" value="Genomic_DNA"/>
</dbReference>